<evidence type="ECO:0000313" key="3">
    <source>
        <dbReference type="Proteomes" id="UP001056837"/>
    </source>
</evidence>
<dbReference type="Proteomes" id="UP001056837">
    <property type="component" value="Chromosome"/>
</dbReference>
<dbReference type="InterPro" id="IPR029044">
    <property type="entry name" value="Nucleotide-diphossugar_trans"/>
</dbReference>
<dbReference type="EMBL" id="CP050861">
    <property type="protein sequence ID" value="UTD15149.1"/>
    <property type="molecule type" value="Genomic_DNA"/>
</dbReference>
<dbReference type="AlphaFoldDB" id="A0AAE9SGT2"/>
<dbReference type="GO" id="GO:0016758">
    <property type="term" value="F:hexosyltransferase activity"/>
    <property type="evidence" value="ECO:0007669"/>
    <property type="project" value="UniProtKB-ARBA"/>
</dbReference>
<dbReference type="RefSeq" id="WP_159494532.1">
    <property type="nucleotide sequence ID" value="NZ_CP050861.1"/>
</dbReference>
<organism evidence="2 3">
    <name type="scientific">Tenacibaculum mesophilum</name>
    <dbReference type="NCBI Taxonomy" id="104268"/>
    <lineage>
        <taxon>Bacteria</taxon>
        <taxon>Pseudomonadati</taxon>
        <taxon>Bacteroidota</taxon>
        <taxon>Flavobacteriia</taxon>
        <taxon>Flavobacteriales</taxon>
        <taxon>Flavobacteriaceae</taxon>
        <taxon>Tenacibaculum</taxon>
    </lineage>
</organism>
<dbReference type="Gene3D" id="3.90.550.10">
    <property type="entry name" value="Spore Coat Polysaccharide Biosynthesis Protein SpsA, Chain A"/>
    <property type="match status" value="1"/>
</dbReference>
<evidence type="ECO:0000313" key="2">
    <source>
        <dbReference type="EMBL" id="UTD15149.1"/>
    </source>
</evidence>
<dbReference type="Pfam" id="PF00535">
    <property type="entry name" value="Glycos_transf_2"/>
    <property type="match status" value="1"/>
</dbReference>
<dbReference type="PANTHER" id="PTHR22916:SF3">
    <property type="entry name" value="UDP-GLCNAC:BETAGAL BETA-1,3-N-ACETYLGLUCOSAMINYLTRANSFERASE-LIKE PROTEIN 1"/>
    <property type="match status" value="1"/>
</dbReference>
<evidence type="ECO:0000259" key="1">
    <source>
        <dbReference type="Pfam" id="PF00535"/>
    </source>
</evidence>
<reference evidence="2" key="1">
    <citation type="submission" date="2020-04" db="EMBL/GenBank/DDBJ databases">
        <title>Tenacibaculum mesophilum bac2.</title>
        <authorList>
            <person name="Li M."/>
        </authorList>
    </citation>
    <scope>NUCLEOTIDE SEQUENCE</scope>
    <source>
        <strain evidence="2">Bac2</strain>
    </source>
</reference>
<proteinExistence type="predicted"/>
<dbReference type="PANTHER" id="PTHR22916">
    <property type="entry name" value="GLYCOSYLTRANSFERASE"/>
    <property type="match status" value="1"/>
</dbReference>
<dbReference type="SUPFAM" id="SSF53448">
    <property type="entry name" value="Nucleotide-diphospho-sugar transferases"/>
    <property type="match status" value="1"/>
</dbReference>
<sequence>MNNKKAVVLMAVYNEQEYIDEAIQSFLLQKNVNATLVVIDDLSEDNTFQIAKKYESEKVVVLKNTKKGKNNAYNLGFEMVKGDYYCFFGGDDILTENSINSRVAAISQSKNKKVALKSRIVTFSKNKKFDGVIIPKNNRKGNNSGGAVMISNELANGVFPIPISLPNEDAWTGLHIDNFAKEIIVIDDIVLKYRIHAGNSVGISANFETRTKKINSRRKVFRLFLDSYSDVLNTSEIQRLSSIIKLENYRFHGDFFSVLFKNKASMKDKIAAIFHMNATLYKIKNLMYKIITGLR</sequence>
<gene>
    <name evidence="2" type="ORF">HER15_06545</name>
</gene>
<protein>
    <submittedName>
        <fullName evidence="2">Glycosyltransferase</fullName>
    </submittedName>
</protein>
<feature type="domain" description="Glycosyltransferase 2-like" evidence="1">
    <location>
        <begin position="8"/>
        <end position="128"/>
    </location>
</feature>
<accession>A0AAE9SGT2</accession>
<name>A0AAE9SGT2_9FLAO</name>
<dbReference type="InterPro" id="IPR001173">
    <property type="entry name" value="Glyco_trans_2-like"/>
</dbReference>